<gene>
    <name evidence="2" type="ORF">BXP70_27885</name>
</gene>
<accession>A0A243W5R1</accession>
<keyword evidence="3" id="KW-1185">Reference proteome</keyword>
<dbReference type="Proteomes" id="UP000194873">
    <property type="component" value="Unassembled WGS sequence"/>
</dbReference>
<dbReference type="InterPro" id="IPR028969">
    <property type="entry name" value="Imm52"/>
</dbReference>
<dbReference type="EMBL" id="MTSE01000049">
    <property type="protein sequence ID" value="OUJ68585.1"/>
    <property type="molecule type" value="Genomic_DNA"/>
</dbReference>
<dbReference type="Pfam" id="PF15579">
    <property type="entry name" value="Imm52"/>
    <property type="match status" value="1"/>
</dbReference>
<dbReference type="AlphaFoldDB" id="A0A243W5R1"/>
<organism evidence="2 3">
    <name type="scientific">Hymenobacter crusticola</name>
    <dbReference type="NCBI Taxonomy" id="1770526"/>
    <lineage>
        <taxon>Bacteria</taxon>
        <taxon>Pseudomonadati</taxon>
        <taxon>Bacteroidota</taxon>
        <taxon>Cytophagia</taxon>
        <taxon>Cytophagales</taxon>
        <taxon>Hymenobacteraceae</taxon>
        <taxon>Hymenobacter</taxon>
    </lineage>
</organism>
<name>A0A243W5R1_9BACT</name>
<evidence type="ECO:0000313" key="3">
    <source>
        <dbReference type="Proteomes" id="UP000194873"/>
    </source>
</evidence>
<reference evidence="2 3" key="1">
    <citation type="submission" date="2017-01" db="EMBL/GenBank/DDBJ databases">
        <title>A new Hymenobacter.</title>
        <authorList>
            <person name="Liang Y."/>
            <person name="Feng F."/>
        </authorList>
    </citation>
    <scope>NUCLEOTIDE SEQUENCE [LARGE SCALE GENOMIC DNA]</scope>
    <source>
        <strain evidence="2">MIMBbqt21</strain>
    </source>
</reference>
<evidence type="ECO:0000313" key="2">
    <source>
        <dbReference type="EMBL" id="OUJ68585.1"/>
    </source>
</evidence>
<dbReference type="RefSeq" id="WP_086597394.1">
    <property type="nucleotide sequence ID" value="NZ_MTSE01000049.1"/>
</dbReference>
<comment type="caution">
    <text evidence="2">The sequence shown here is derived from an EMBL/GenBank/DDBJ whole genome shotgun (WGS) entry which is preliminary data.</text>
</comment>
<sequence>MHTIQFLGAYWYNRPQTLTQCVQQLAAFLVALQQHNAQLYGNWFEKAPSKQAALLKPVQLDYSSVLQVFPKNAGEASLPETSFRVGLWNGARKEQEAIQLSVALGSRETKYFPNNCLIRLRESIAAQAFYAEKANIAELEHLLRRAWQPEWLVLQ</sequence>
<feature type="domain" description="Immunity protein 52" evidence="1">
    <location>
        <begin position="6"/>
        <end position="153"/>
    </location>
</feature>
<evidence type="ECO:0000259" key="1">
    <source>
        <dbReference type="Pfam" id="PF15579"/>
    </source>
</evidence>
<protein>
    <recommendedName>
        <fullName evidence="1">Immunity protein 52 domain-containing protein</fullName>
    </recommendedName>
</protein>
<proteinExistence type="predicted"/>